<keyword evidence="5 9" id="KW-0472">Membrane</keyword>
<feature type="transmembrane region" description="Helical" evidence="9">
    <location>
        <begin position="12"/>
        <end position="30"/>
    </location>
</feature>
<protein>
    <recommendedName>
        <fullName evidence="8">Transporter</fullName>
    </recommendedName>
</protein>
<feature type="transmembrane region" description="Helical" evidence="9">
    <location>
        <begin position="332"/>
        <end position="353"/>
    </location>
</feature>
<dbReference type="PRINTS" id="PR00176">
    <property type="entry name" value="NANEUSMPORT"/>
</dbReference>
<comment type="caution">
    <text evidence="10">The sequence shown here is derived from an EMBL/GenBank/DDBJ whole genome shotgun (WGS) entry which is preliminary data.</text>
</comment>
<dbReference type="PANTHER" id="PTHR11616:SF303">
    <property type="entry name" value="SODIUM- AND CHLORIDE-DEPENDENT GABA TRANSPORTER INE"/>
    <property type="match status" value="1"/>
</dbReference>
<dbReference type="GO" id="GO:0005886">
    <property type="term" value="C:plasma membrane"/>
    <property type="evidence" value="ECO:0007669"/>
    <property type="project" value="TreeGrafter"/>
</dbReference>
<keyword evidence="4 9" id="KW-1133">Transmembrane helix</keyword>
<feature type="disulfide bond" evidence="7">
    <location>
        <begin position="125"/>
        <end position="134"/>
    </location>
</feature>
<dbReference type="Pfam" id="PF00209">
    <property type="entry name" value="SNF"/>
    <property type="match status" value="1"/>
</dbReference>
<comment type="similarity">
    <text evidence="8">Belongs to the sodium:neurotransmitter symporter (SNF) (TC 2.A.22) family.</text>
</comment>
<feature type="binding site" evidence="6">
    <location>
        <position position="274"/>
    </location>
    <ligand>
        <name>Na(+)</name>
        <dbReference type="ChEBI" id="CHEBI:29101"/>
        <label>1</label>
    </ligand>
</feature>
<evidence type="ECO:0000256" key="6">
    <source>
        <dbReference type="PIRSR" id="PIRSR600175-1"/>
    </source>
</evidence>
<feature type="transmembrane region" description="Helical" evidence="9">
    <location>
        <begin position="42"/>
        <end position="64"/>
    </location>
</feature>
<feature type="binding site" evidence="6">
    <location>
        <position position="26"/>
    </location>
    <ligand>
        <name>Na(+)</name>
        <dbReference type="ChEBI" id="CHEBI:29101"/>
        <label>1</label>
    </ligand>
</feature>
<keyword evidence="7" id="KW-1015">Disulfide bond</keyword>
<keyword evidence="8" id="KW-0769">Symport</keyword>
<evidence type="ECO:0000313" key="11">
    <source>
        <dbReference type="Proteomes" id="UP000271974"/>
    </source>
</evidence>
<name>A0A433TC64_ELYCH</name>
<reference evidence="10 11" key="1">
    <citation type="submission" date="2019-01" db="EMBL/GenBank/DDBJ databases">
        <title>A draft genome assembly of the solar-powered sea slug Elysia chlorotica.</title>
        <authorList>
            <person name="Cai H."/>
            <person name="Li Q."/>
            <person name="Fang X."/>
            <person name="Li J."/>
            <person name="Curtis N.E."/>
            <person name="Altenburger A."/>
            <person name="Shibata T."/>
            <person name="Feng M."/>
            <person name="Maeda T."/>
            <person name="Schwartz J.A."/>
            <person name="Shigenobu S."/>
            <person name="Lundholm N."/>
            <person name="Nishiyama T."/>
            <person name="Yang H."/>
            <person name="Hasebe M."/>
            <person name="Li S."/>
            <person name="Pierce S.K."/>
            <person name="Wang J."/>
        </authorList>
    </citation>
    <scope>NUCLEOTIDE SEQUENCE [LARGE SCALE GENOMIC DNA]</scope>
    <source>
        <strain evidence="10">EC2010</strain>
        <tissue evidence="10">Whole organism of an adult</tissue>
    </source>
</reference>
<dbReference type="PROSITE" id="PS00610">
    <property type="entry name" value="NA_NEUROTRAN_SYMP_1"/>
    <property type="match status" value="1"/>
</dbReference>
<evidence type="ECO:0000256" key="2">
    <source>
        <dbReference type="ARBA" id="ARBA00022448"/>
    </source>
</evidence>
<dbReference type="GO" id="GO:0046872">
    <property type="term" value="F:metal ion binding"/>
    <property type="evidence" value="ECO:0007669"/>
    <property type="project" value="UniProtKB-KW"/>
</dbReference>
<dbReference type="PANTHER" id="PTHR11616">
    <property type="entry name" value="SODIUM/CHLORIDE DEPENDENT TRANSPORTER"/>
    <property type="match status" value="1"/>
</dbReference>
<evidence type="ECO:0000256" key="5">
    <source>
        <dbReference type="ARBA" id="ARBA00023136"/>
    </source>
</evidence>
<dbReference type="EMBL" id="RQTK01000467">
    <property type="protein sequence ID" value="RUS79168.1"/>
    <property type="molecule type" value="Genomic_DNA"/>
</dbReference>
<dbReference type="InterPro" id="IPR037272">
    <property type="entry name" value="SNS_sf"/>
</dbReference>
<feature type="binding site" evidence="6">
    <location>
        <position position="21"/>
    </location>
    <ligand>
        <name>Na(+)</name>
        <dbReference type="ChEBI" id="CHEBI:29101"/>
        <label>1</label>
    </ligand>
</feature>
<dbReference type="GO" id="GO:0089718">
    <property type="term" value="P:amino acid import across plasma membrane"/>
    <property type="evidence" value="ECO:0007669"/>
    <property type="project" value="TreeGrafter"/>
</dbReference>
<feature type="transmembrane region" description="Helical" evidence="9">
    <location>
        <begin position="85"/>
        <end position="113"/>
    </location>
</feature>
<feature type="binding site" evidence="6">
    <location>
        <position position="19"/>
    </location>
    <ligand>
        <name>Na(+)</name>
        <dbReference type="ChEBI" id="CHEBI:29101"/>
        <label>1</label>
    </ligand>
</feature>
<dbReference type="SUPFAM" id="SSF161070">
    <property type="entry name" value="SNF-like"/>
    <property type="match status" value="1"/>
</dbReference>
<keyword evidence="6" id="KW-0915">Sodium</keyword>
<evidence type="ECO:0000256" key="8">
    <source>
        <dbReference type="RuleBase" id="RU003732"/>
    </source>
</evidence>
<feature type="transmembrane region" description="Helical" evidence="9">
    <location>
        <begin position="192"/>
        <end position="210"/>
    </location>
</feature>
<evidence type="ECO:0000313" key="10">
    <source>
        <dbReference type="EMBL" id="RUS79168.1"/>
    </source>
</evidence>
<dbReference type="OrthoDB" id="6581954at2759"/>
<evidence type="ECO:0000256" key="1">
    <source>
        <dbReference type="ARBA" id="ARBA00004141"/>
    </source>
</evidence>
<feature type="transmembrane region" description="Helical" evidence="9">
    <location>
        <begin position="217"/>
        <end position="238"/>
    </location>
</feature>
<evidence type="ECO:0000256" key="4">
    <source>
        <dbReference type="ARBA" id="ARBA00022989"/>
    </source>
</evidence>
<keyword evidence="3 8" id="KW-0812">Transmembrane</keyword>
<dbReference type="AlphaFoldDB" id="A0A433TC64"/>
<dbReference type="PROSITE" id="PS50267">
    <property type="entry name" value="NA_NEUROTRAN_SYMP_3"/>
    <property type="match status" value="1"/>
</dbReference>
<proteinExistence type="inferred from homology"/>
<comment type="subcellular location">
    <subcellularLocation>
        <location evidence="1">Membrane</location>
        <topology evidence="1">Multi-pass membrane protein</topology>
    </subcellularLocation>
</comment>
<evidence type="ECO:0000256" key="3">
    <source>
        <dbReference type="ARBA" id="ARBA00022692"/>
    </source>
</evidence>
<dbReference type="InterPro" id="IPR000175">
    <property type="entry name" value="Na/ntran_symport"/>
</dbReference>
<gene>
    <name evidence="10" type="ORF">EGW08_013076</name>
</gene>
<keyword evidence="6" id="KW-0479">Metal-binding</keyword>
<feature type="transmembrane region" description="Helical" evidence="9">
    <location>
        <begin position="520"/>
        <end position="542"/>
    </location>
</feature>
<feature type="transmembrane region" description="Helical" evidence="9">
    <location>
        <begin position="438"/>
        <end position="459"/>
    </location>
</feature>
<dbReference type="GO" id="GO:0005283">
    <property type="term" value="F:amino acid:sodium symporter activity"/>
    <property type="evidence" value="ECO:0007669"/>
    <property type="project" value="TreeGrafter"/>
</dbReference>
<organism evidence="10 11">
    <name type="scientific">Elysia chlorotica</name>
    <name type="common">Eastern emerald elysia</name>
    <name type="synonym">Sea slug</name>
    <dbReference type="NCBI Taxonomy" id="188477"/>
    <lineage>
        <taxon>Eukaryota</taxon>
        <taxon>Metazoa</taxon>
        <taxon>Spiralia</taxon>
        <taxon>Lophotrochozoa</taxon>
        <taxon>Mollusca</taxon>
        <taxon>Gastropoda</taxon>
        <taxon>Heterobranchia</taxon>
        <taxon>Euthyneura</taxon>
        <taxon>Panpulmonata</taxon>
        <taxon>Sacoglossa</taxon>
        <taxon>Placobranchoidea</taxon>
        <taxon>Plakobranchidae</taxon>
        <taxon>Elysia</taxon>
    </lineage>
</organism>
<feature type="transmembrane region" description="Helical" evidence="9">
    <location>
        <begin position="408"/>
        <end position="426"/>
    </location>
</feature>
<evidence type="ECO:0000256" key="9">
    <source>
        <dbReference type="SAM" id="Phobius"/>
    </source>
</evidence>
<dbReference type="Proteomes" id="UP000271974">
    <property type="component" value="Unassembled WGS sequence"/>
</dbReference>
<keyword evidence="11" id="KW-1185">Reference proteome</keyword>
<evidence type="ECO:0000256" key="7">
    <source>
        <dbReference type="PIRSR" id="PIRSR600175-2"/>
    </source>
</evidence>
<feature type="binding site" evidence="6">
    <location>
        <position position="22"/>
    </location>
    <ligand>
        <name>Na(+)</name>
        <dbReference type="ChEBI" id="CHEBI:29101"/>
        <label>1</label>
    </ligand>
</feature>
<feature type="transmembrane region" description="Helical" evidence="9">
    <location>
        <begin position="479"/>
        <end position="500"/>
    </location>
</feature>
<keyword evidence="2 8" id="KW-0813">Transport</keyword>
<accession>A0A433TC64</accession>
<sequence length="610" mass="68489">MEERQNWSKKLEFMLATIGYAVGLGNVWRFPYLCFRSGGGAFLIPFFIMLVLCGVPLAFMEMAVGQYTRQGPIGALAKLCPFFKGAGLATVVISFLFTTYYIVIITWAFFYMFHTFSSELPWSDCSHDWNSDLCRDGASTLASSAYTATSGSGNDTSLPLNQNAFPLFPYPSEKVLQKSGGIEEQGSMRWELLLILLMCWTLVYFCIWKGPKSTGKVVVYFTATFPYVVLFILLIRGITLDGSGDGIDFFIRPRWNLLLDAKVWVNAAAQNFNSLGVAFGGLITMSSYSKFNNNIVSSMLQLILNLLTRNSSLVLRFLPLFCVNIYRFNVAGHVNFIIPLLAVLYLIFFPYFVSISKSSMLQLILNVLTRNSNIDCYLHQFASVEVIVTTIQDHFGDVVRRWFKRKEILVLVVCFISFLAGLPNITQGGFYFFQLIDYYAAALSLMVLAFFEVIAICWFYGARNLANNIKLMTGSRPNIFFIVCWYGLSPLLIFGIWVFSMIQYKPLSVAGYVYPPWAVGLGWVIALVSVLCIPAGMIHSVITSPGNSWMKKIRNSFKPNMKLEQSPPILPSKAEVDGVKTDGILLTNIVTSKDYSDQHHRNGAEGKGFL</sequence>